<sequence length="392" mass="44233">MSLTQDGDLLCAELIRNEIPPSCFERSTTISLAYLARDCVYAASLVWLALKIDLIPSAPVRLLLWITYGFLQGCVGTGLWIVGHECGHGAFSDSPLLNDIVGWVVHSSLMVPYFSWKITHARHHRYTNNIEKDTAFVPETWKSAKIPETSSSTTASPMPLGGNLAAWGEMIHDTPIYTTFSLLRHQLLGWQAYLLFYVTAGSDSIPSSSGVATSKSSVQSHFDPFSALFRPSQRHLIVLSDLGLILVGTALYFLGQSLGGFKIMLLYVIPYLWVHHWLVAITYLHHTHLTVPHFADSSWSFVDGALSTVDRNFGFIGRHFFHNIIDYHVVHHLFPKIPFYKAEEATKAIIPILGARYNRDDRPFLRSLIETYTTCDYVYDTKLNGVFHWVRK</sequence>
<feature type="transmembrane region" description="Helical" evidence="1">
    <location>
        <begin position="95"/>
        <end position="116"/>
    </location>
</feature>
<dbReference type="GeneID" id="31002671"/>
<proteinExistence type="predicted"/>
<feature type="transmembrane region" description="Helical" evidence="1">
    <location>
        <begin position="30"/>
        <end position="50"/>
    </location>
</feature>
<keyword evidence="4" id="KW-1185">Reference proteome</keyword>
<feature type="transmembrane region" description="Helical" evidence="1">
    <location>
        <begin position="62"/>
        <end position="83"/>
    </location>
</feature>
<dbReference type="Proteomes" id="UP000214365">
    <property type="component" value="Unassembled WGS sequence"/>
</dbReference>
<dbReference type="GO" id="GO:0006629">
    <property type="term" value="P:lipid metabolic process"/>
    <property type="evidence" value="ECO:0007669"/>
    <property type="project" value="InterPro"/>
</dbReference>
<dbReference type="PANTHER" id="PTHR32100">
    <property type="entry name" value="OMEGA-6 FATTY ACID DESATURASE, CHLOROPLASTIC"/>
    <property type="match status" value="1"/>
</dbReference>
<dbReference type="STRING" id="1441469.A0A225B201"/>
<dbReference type="Pfam" id="PF00487">
    <property type="entry name" value="FA_desaturase"/>
    <property type="match status" value="1"/>
</dbReference>
<dbReference type="GO" id="GO:0016491">
    <property type="term" value="F:oxidoreductase activity"/>
    <property type="evidence" value="ECO:0007669"/>
    <property type="project" value="InterPro"/>
</dbReference>
<dbReference type="OrthoDB" id="1461976at2759"/>
<dbReference type="CDD" id="cd03507">
    <property type="entry name" value="Delta12-FADS-like"/>
    <property type="match status" value="1"/>
</dbReference>
<dbReference type="EMBL" id="LFMY01000003">
    <property type="protein sequence ID" value="OKL61999.1"/>
    <property type="molecule type" value="Genomic_DNA"/>
</dbReference>
<dbReference type="RefSeq" id="XP_020122120.1">
    <property type="nucleotide sequence ID" value="XM_020265010.1"/>
</dbReference>
<evidence type="ECO:0000259" key="2">
    <source>
        <dbReference type="Pfam" id="PF00487"/>
    </source>
</evidence>
<accession>A0A225B201</accession>
<name>A0A225B201_TALAT</name>
<evidence type="ECO:0000313" key="3">
    <source>
        <dbReference type="EMBL" id="OKL61999.1"/>
    </source>
</evidence>
<evidence type="ECO:0000256" key="1">
    <source>
        <dbReference type="SAM" id="Phobius"/>
    </source>
</evidence>
<keyword evidence="1" id="KW-1133">Transmembrane helix</keyword>
<keyword evidence="1" id="KW-0472">Membrane</keyword>
<dbReference type="AlphaFoldDB" id="A0A225B201"/>
<reference evidence="3 4" key="1">
    <citation type="submission" date="2015-06" db="EMBL/GenBank/DDBJ databases">
        <title>Talaromyces atroroseus IBT 11181 draft genome.</title>
        <authorList>
            <person name="Rasmussen K.B."/>
            <person name="Rasmussen S."/>
            <person name="Petersen B."/>
            <person name="Sicheritz-Ponten T."/>
            <person name="Mortensen U.H."/>
            <person name="Thrane U."/>
        </authorList>
    </citation>
    <scope>NUCLEOTIDE SEQUENCE [LARGE SCALE GENOMIC DNA]</scope>
    <source>
        <strain evidence="3 4">IBT 11181</strain>
    </source>
</reference>
<dbReference type="InterPro" id="IPR012171">
    <property type="entry name" value="Fatty_acid_desaturase"/>
</dbReference>
<feature type="domain" description="Fatty acid desaturase" evidence="2">
    <location>
        <begin position="65"/>
        <end position="356"/>
    </location>
</feature>
<protein>
    <recommendedName>
        <fullName evidence="2">Fatty acid desaturase domain-containing protein</fullName>
    </recommendedName>
</protein>
<feature type="transmembrane region" description="Helical" evidence="1">
    <location>
        <begin position="261"/>
        <end position="284"/>
    </location>
</feature>
<comment type="caution">
    <text evidence="3">The sequence shown here is derived from an EMBL/GenBank/DDBJ whole genome shotgun (WGS) entry which is preliminary data.</text>
</comment>
<evidence type="ECO:0000313" key="4">
    <source>
        <dbReference type="Proteomes" id="UP000214365"/>
    </source>
</evidence>
<organism evidence="3 4">
    <name type="scientific">Talaromyces atroroseus</name>
    <dbReference type="NCBI Taxonomy" id="1441469"/>
    <lineage>
        <taxon>Eukaryota</taxon>
        <taxon>Fungi</taxon>
        <taxon>Dikarya</taxon>
        <taxon>Ascomycota</taxon>
        <taxon>Pezizomycotina</taxon>
        <taxon>Eurotiomycetes</taxon>
        <taxon>Eurotiomycetidae</taxon>
        <taxon>Eurotiales</taxon>
        <taxon>Trichocomaceae</taxon>
        <taxon>Talaromyces</taxon>
        <taxon>Talaromyces sect. Trachyspermi</taxon>
    </lineage>
</organism>
<feature type="transmembrane region" description="Helical" evidence="1">
    <location>
        <begin position="236"/>
        <end position="255"/>
    </location>
</feature>
<gene>
    <name evidence="3" type="ORF">UA08_02916</name>
</gene>
<keyword evidence="1" id="KW-0812">Transmembrane</keyword>
<dbReference type="InterPro" id="IPR005804">
    <property type="entry name" value="FA_desaturase_dom"/>
</dbReference>